<dbReference type="CDD" id="cd21106">
    <property type="entry name" value="TM6SF1-like"/>
    <property type="match status" value="1"/>
</dbReference>
<gene>
    <name evidence="10" type="ORF">GDO86_001216</name>
</gene>
<evidence type="ECO:0000256" key="8">
    <source>
        <dbReference type="SAM" id="Phobius"/>
    </source>
</evidence>
<evidence type="ECO:0000313" key="10">
    <source>
        <dbReference type="EMBL" id="KAG8454908.1"/>
    </source>
</evidence>
<keyword evidence="5 7" id="KW-0472">Membrane</keyword>
<dbReference type="PANTHER" id="PTHR14568">
    <property type="entry name" value="TRANSMEMBRANE SUPERFAMILY 6 MEMBER 1/2"/>
    <property type="match status" value="1"/>
</dbReference>
<name>A0A8T2KDX2_9PIPI</name>
<dbReference type="InterPro" id="IPR059044">
    <property type="entry name" value="TM_Tm6sf1/2"/>
</dbReference>
<evidence type="ECO:0000256" key="3">
    <source>
        <dbReference type="ARBA" id="ARBA00022737"/>
    </source>
</evidence>
<feature type="transmembrane region" description="Helical" evidence="8">
    <location>
        <begin position="42"/>
        <end position="64"/>
    </location>
</feature>
<dbReference type="OrthoDB" id="8181520at2759"/>
<dbReference type="InterPro" id="IPR033118">
    <property type="entry name" value="EXPERA"/>
</dbReference>
<dbReference type="Proteomes" id="UP000812440">
    <property type="component" value="Chromosome 1"/>
</dbReference>
<evidence type="ECO:0000256" key="4">
    <source>
        <dbReference type="ARBA" id="ARBA00022989"/>
    </source>
</evidence>
<evidence type="ECO:0000256" key="6">
    <source>
        <dbReference type="ARBA" id="ARBA00034760"/>
    </source>
</evidence>
<feature type="transmembrane region" description="Helical" evidence="8">
    <location>
        <begin position="12"/>
        <end position="30"/>
    </location>
</feature>
<keyword evidence="2 7" id="KW-0812">Transmembrane</keyword>
<dbReference type="InterPro" id="IPR047195">
    <property type="entry name" value="TM6SF1-like"/>
</dbReference>
<evidence type="ECO:0000256" key="2">
    <source>
        <dbReference type="ARBA" id="ARBA00022692"/>
    </source>
</evidence>
<comment type="subcellular location">
    <subcellularLocation>
        <location evidence="1">Endomembrane system</location>
        <topology evidence="1">Multi-pass membrane protein</topology>
    </subcellularLocation>
</comment>
<reference evidence="10" key="1">
    <citation type="thesis" date="2020" institute="ProQuest LLC" country="789 East Eisenhower Parkway, Ann Arbor, MI, USA">
        <title>Comparative Genomics and Chromosome Evolution.</title>
        <authorList>
            <person name="Mudd A.B."/>
        </authorList>
    </citation>
    <scope>NUCLEOTIDE SEQUENCE</scope>
    <source>
        <strain evidence="10">Female2</strain>
        <tissue evidence="10">Blood</tissue>
    </source>
</reference>
<keyword evidence="4 7" id="KW-1133">Transmembrane helix</keyword>
<feature type="transmembrane region" description="Helical" evidence="8">
    <location>
        <begin position="141"/>
        <end position="162"/>
    </location>
</feature>
<dbReference type="AlphaFoldDB" id="A0A8T2KDX2"/>
<evidence type="ECO:0000313" key="11">
    <source>
        <dbReference type="Proteomes" id="UP000812440"/>
    </source>
</evidence>
<evidence type="ECO:0000259" key="9">
    <source>
        <dbReference type="PROSITE" id="PS51751"/>
    </source>
</evidence>
<evidence type="ECO:0000256" key="7">
    <source>
        <dbReference type="PROSITE-ProRule" id="PRU01087"/>
    </source>
</evidence>
<accession>A0A8T2KDX2</accession>
<protein>
    <recommendedName>
        <fullName evidence="9">EXPERA domain-containing protein</fullName>
    </recommendedName>
</protein>
<feature type="transmembrane region" description="Helical" evidence="8">
    <location>
        <begin position="206"/>
        <end position="229"/>
    </location>
</feature>
<keyword evidence="3" id="KW-0677">Repeat</keyword>
<evidence type="ECO:0000256" key="5">
    <source>
        <dbReference type="ARBA" id="ARBA00023136"/>
    </source>
</evidence>
<dbReference type="Pfam" id="PF05241">
    <property type="entry name" value="EBP"/>
    <property type="match status" value="1"/>
</dbReference>
<comment type="similarity">
    <text evidence="6">Belongs to the TM6SF family.</text>
</comment>
<dbReference type="EMBL" id="JAACNH010000001">
    <property type="protein sequence ID" value="KAG8454908.1"/>
    <property type="molecule type" value="Genomic_DNA"/>
</dbReference>
<dbReference type="GO" id="GO:0055088">
    <property type="term" value="P:lipid homeostasis"/>
    <property type="evidence" value="ECO:0007669"/>
    <property type="project" value="TreeGrafter"/>
</dbReference>
<dbReference type="Pfam" id="PF26083">
    <property type="entry name" value="TM_Tm6sf2"/>
    <property type="match status" value="1"/>
</dbReference>
<feature type="domain" description="EXPERA" evidence="9">
    <location>
        <begin position="91"/>
        <end position="225"/>
    </location>
</feature>
<evidence type="ECO:0000256" key="1">
    <source>
        <dbReference type="ARBA" id="ARBA00004127"/>
    </source>
</evidence>
<dbReference type="GO" id="GO:0033116">
    <property type="term" value="C:endoplasmic reticulum-Golgi intermediate compartment membrane"/>
    <property type="evidence" value="ECO:0007669"/>
    <property type="project" value="TreeGrafter"/>
</dbReference>
<sequence>MLAAIARGKDYKAVGLFWLGSLCMSMLVFIPGNVIGKYGTEIRPAFLLNVPYIFLPVWAGIRILRRCHSIPKLSPEEVEAAHNQGIIQRPMDIVLIVYLLGAIIFTVFRGLLVLDCPSDSCFTYIYQYEPYLRDPVAYPKVQMLVGMFYFLPFLCVSLYALLIPGCSWMLDWTLVYAGAIAQAQFAHIGSSLYHRTPYTYRVPRDAWWVFLISNSMYTFGLQLLAYRCFRNPAFFLQKSTYLVEDGKKLN</sequence>
<dbReference type="PANTHER" id="PTHR14568:SF9">
    <property type="entry name" value="TRANSMEMBRANE 6 SUPERFAMILY MEMBER 2"/>
    <property type="match status" value="1"/>
</dbReference>
<comment type="caution">
    <text evidence="10">The sequence shown here is derived from an EMBL/GenBank/DDBJ whole genome shotgun (WGS) entry which is preliminary data.</text>
</comment>
<organism evidence="10 11">
    <name type="scientific">Hymenochirus boettgeri</name>
    <name type="common">Congo dwarf clawed frog</name>
    <dbReference type="NCBI Taxonomy" id="247094"/>
    <lineage>
        <taxon>Eukaryota</taxon>
        <taxon>Metazoa</taxon>
        <taxon>Chordata</taxon>
        <taxon>Craniata</taxon>
        <taxon>Vertebrata</taxon>
        <taxon>Euteleostomi</taxon>
        <taxon>Amphibia</taxon>
        <taxon>Batrachia</taxon>
        <taxon>Anura</taxon>
        <taxon>Pipoidea</taxon>
        <taxon>Pipidae</taxon>
        <taxon>Pipinae</taxon>
        <taxon>Hymenochirus</taxon>
    </lineage>
</organism>
<dbReference type="PROSITE" id="PS51751">
    <property type="entry name" value="EXPERA"/>
    <property type="match status" value="1"/>
</dbReference>
<proteinExistence type="inferred from homology"/>
<keyword evidence="11" id="KW-1185">Reference proteome</keyword>
<feature type="transmembrane region" description="Helical" evidence="8">
    <location>
        <begin position="174"/>
        <end position="194"/>
    </location>
</feature>
<dbReference type="GO" id="GO:0005789">
    <property type="term" value="C:endoplasmic reticulum membrane"/>
    <property type="evidence" value="ECO:0007669"/>
    <property type="project" value="TreeGrafter"/>
</dbReference>
<feature type="transmembrane region" description="Helical" evidence="8">
    <location>
        <begin position="93"/>
        <end position="114"/>
    </location>
</feature>
<dbReference type="GO" id="GO:0019216">
    <property type="term" value="P:regulation of lipid metabolic process"/>
    <property type="evidence" value="ECO:0007669"/>
    <property type="project" value="TreeGrafter"/>
</dbReference>